<dbReference type="EMBL" id="JABMOJ010000031">
    <property type="protein sequence ID" value="NQV63876.1"/>
    <property type="molecule type" value="Genomic_DNA"/>
</dbReference>
<proteinExistence type="predicted"/>
<evidence type="ECO:0000256" key="1">
    <source>
        <dbReference type="ARBA" id="ARBA00022679"/>
    </source>
</evidence>
<dbReference type="PROSITE" id="PS51186">
    <property type="entry name" value="GNAT"/>
    <property type="match status" value="1"/>
</dbReference>
<reference evidence="4" key="1">
    <citation type="submission" date="2020-05" db="EMBL/GenBank/DDBJ databases">
        <title>Sulfur intermediates as new biogeochemical hubs in an aquatic model microbial ecosystem.</title>
        <authorList>
            <person name="Vigneron A."/>
        </authorList>
    </citation>
    <scope>NUCLEOTIDE SEQUENCE</scope>
    <source>
        <strain evidence="4">Bin.250</strain>
    </source>
</reference>
<organism evidence="4 5">
    <name type="scientific">SAR86 cluster bacterium</name>
    <dbReference type="NCBI Taxonomy" id="2030880"/>
    <lineage>
        <taxon>Bacteria</taxon>
        <taxon>Pseudomonadati</taxon>
        <taxon>Pseudomonadota</taxon>
        <taxon>Gammaproteobacteria</taxon>
        <taxon>SAR86 cluster</taxon>
    </lineage>
</organism>
<name>A0A972VUL4_9GAMM</name>
<dbReference type="AlphaFoldDB" id="A0A972VUL4"/>
<dbReference type="CDD" id="cd04301">
    <property type="entry name" value="NAT_SF"/>
    <property type="match status" value="1"/>
</dbReference>
<comment type="caution">
    <text evidence="4">The sequence shown here is derived from an EMBL/GenBank/DDBJ whole genome shotgun (WGS) entry which is preliminary data.</text>
</comment>
<feature type="domain" description="N-acetyltransferase" evidence="3">
    <location>
        <begin position="112"/>
        <end position="241"/>
    </location>
</feature>
<evidence type="ECO:0000256" key="2">
    <source>
        <dbReference type="ARBA" id="ARBA00023315"/>
    </source>
</evidence>
<dbReference type="Gene3D" id="3.40.630.30">
    <property type="match status" value="1"/>
</dbReference>
<dbReference type="GO" id="GO:0016747">
    <property type="term" value="F:acyltransferase activity, transferring groups other than amino-acyl groups"/>
    <property type="evidence" value="ECO:0007669"/>
    <property type="project" value="InterPro"/>
</dbReference>
<accession>A0A972VUL4</accession>
<protein>
    <submittedName>
        <fullName evidence="4">GNAT family N-acetyltransferase</fullName>
    </submittedName>
</protein>
<dbReference type="SUPFAM" id="SSF55729">
    <property type="entry name" value="Acyl-CoA N-acyltransferases (Nat)"/>
    <property type="match status" value="1"/>
</dbReference>
<dbReference type="InterPro" id="IPR050832">
    <property type="entry name" value="Bact_Acetyltransf"/>
</dbReference>
<evidence type="ECO:0000259" key="3">
    <source>
        <dbReference type="PROSITE" id="PS51186"/>
    </source>
</evidence>
<keyword evidence="1" id="KW-0808">Transferase</keyword>
<dbReference type="InterPro" id="IPR000182">
    <property type="entry name" value="GNAT_dom"/>
</dbReference>
<dbReference type="InterPro" id="IPR016181">
    <property type="entry name" value="Acyl_CoA_acyltransferase"/>
</dbReference>
<dbReference type="Pfam" id="PF00583">
    <property type="entry name" value="Acetyltransf_1"/>
    <property type="match status" value="1"/>
</dbReference>
<evidence type="ECO:0000313" key="5">
    <source>
        <dbReference type="Proteomes" id="UP000754644"/>
    </source>
</evidence>
<keyword evidence="2" id="KW-0012">Acyltransferase</keyword>
<gene>
    <name evidence="4" type="ORF">HQ497_00805</name>
</gene>
<sequence>MHDVIQLETQQTHVNPVFNTLVHDGWLLRFSRGYSLSTDSVWPLRQGDIGLAATVAYCEEQFQLQRQSSTFRLTSLGYHQSIDAYLRDSGYRIAESGVVLTRALSRAPTTALKTLPLTRWLDLCYRLNPEDVSGQRLLQEQLLSQIELPMWCAVIEADGIAVGYGRAIQSGSHLYLDDLWLLPDWRRRGHGQRLLDGLQGFGQAHGATRAYLTLSDANPRATAFFRQAGFSLAYPYHYRQR</sequence>
<evidence type="ECO:0000313" key="4">
    <source>
        <dbReference type="EMBL" id="NQV63876.1"/>
    </source>
</evidence>
<dbReference type="Proteomes" id="UP000754644">
    <property type="component" value="Unassembled WGS sequence"/>
</dbReference>
<dbReference type="PANTHER" id="PTHR43877">
    <property type="entry name" value="AMINOALKYLPHOSPHONATE N-ACETYLTRANSFERASE-RELATED-RELATED"/>
    <property type="match status" value="1"/>
</dbReference>